<feature type="non-terminal residue" evidence="10">
    <location>
        <position position="243"/>
    </location>
</feature>
<evidence type="ECO:0000256" key="3">
    <source>
        <dbReference type="ARBA" id="ARBA00022630"/>
    </source>
</evidence>
<name>A0ABP0HPI6_9DINO</name>
<comment type="catalytic activity">
    <reaction evidence="8">
        <text>a ubiquinone + NADH + H(+) = a ubiquinol + NAD(+)</text>
        <dbReference type="Rhea" id="RHEA:23152"/>
        <dbReference type="Rhea" id="RHEA-COMP:9565"/>
        <dbReference type="Rhea" id="RHEA-COMP:9566"/>
        <dbReference type="ChEBI" id="CHEBI:15378"/>
        <dbReference type="ChEBI" id="CHEBI:16389"/>
        <dbReference type="ChEBI" id="CHEBI:17976"/>
        <dbReference type="ChEBI" id="CHEBI:57540"/>
        <dbReference type="ChEBI" id="CHEBI:57945"/>
    </reaction>
</comment>
<protein>
    <recommendedName>
        <fullName evidence="2">NADH:ubiquinone reductase (non-electrogenic)</fullName>
        <ecNumber evidence="2">1.6.5.9</ecNumber>
    </recommendedName>
</protein>
<comment type="catalytic activity">
    <reaction evidence="7">
        <text>a quinone + NADH + H(+) = a quinol + NAD(+)</text>
        <dbReference type="Rhea" id="RHEA:46160"/>
        <dbReference type="ChEBI" id="CHEBI:15378"/>
        <dbReference type="ChEBI" id="CHEBI:24646"/>
        <dbReference type="ChEBI" id="CHEBI:57540"/>
        <dbReference type="ChEBI" id="CHEBI:57945"/>
        <dbReference type="ChEBI" id="CHEBI:132124"/>
        <dbReference type="EC" id="1.6.5.9"/>
    </reaction>
</comment>
<evidence type="ECO:0000256" key="2">
    <source>
        <dbReference type="ARBA" id="ARBA00012637"/>
    </source>
</evidence>
<dbReference type="SUPFAM" id="SSF51905">
    <property type="entry name" value="FAD/NAD(P)-binding domain"/>
    <property type="match status" value="1"/>
</dbReference>
<dbReference type="Gene3D" id="3.50.50.100">
    <property type="match status" value="1"/>
</dbReference>
<comment type="caution">
    <text evidence="10">The sequence shown here is derived from an EMBL/GenBank/DDBJ whole genome shotgun (WGS) entry which is preliminary data.</text>
</comment>
<evidence type="ECO:0000313" key="10">
    <source>
        <dbReference type="EMBL" id="CAK8991652.1"/>
    </source>
</evidence>
<keyword evidence="4" id="KW-0274">FAD</keyword>
<evidence type="ECO:0000256" key="4">
    <source>
        <dbReference type="ARBA" id="ARBA00022827"/>
    </source>
</evidence>
<comment type="similarity">
    <text evidence="1">Belongs to the NADH dehydrogenase family.</text>
</comment>
<sequence length="243" mass="26947">KVVVLGSGWGALSFARKLDPSAFDVTVVSPRPFFFYTPLLVGSTTGIVSPGAIIEPIRDNVPKCDFLRVHCKDVDLENKKVICDSGLELDYDHLVVAVGAQPNTFGIPGVDTYGRFLKEIEHGRRVRKEMLDIIERAEVALAAGNIDKVKQLLSFVVVGGGPTGVEFCGELSDFIRQDLKRRYPKIAEYFQVTLVEALPSLLTMFDKSVGKYVQDHLERQGVSVKLKAMVKKVEEERVHLATE</sequence>
<dbReference type="PRINTS" id="PR00411">
    <property type="entry name" value="PNDRDTASEI"/>
</dbReference>
<evidence type="ECO:0000256" key="8">
    <source>
        <dbReference type="ARBA" id="ARBA00049010"/>
    </source>
</evidence>
<keyword evidence="6" id="KW-0520">NAD</keyword>
<evidence type="ECO:0000256" key="7">
    <source>
        <dbReference type="ARBA" id="ARBA00047599"/>
    </source>
</evidence>
<dbReference type="PANTHER" id="PTHR43706">
    <property type="entry name" value="NADH DEHYDROGENASE"/>
    <property type="match status" value="1"/>
</dbReference>
<dbReference type="Proteomes" id="UP001642484">
    <property type="component" value="Unassembled WGS sequence"/>
</dbReference>
<proteinExistence type="inferred from homology"/>
<reference evidence="10 11" key="1">
    <citation type="submission" date="2024-02" db="EMBL/GenBank/DDBJ databases">
        <authorList>
            <person name="Chen Y."/>
            <person name="Shah S."/>
            <person name="Dougan E. K."/>
            <person name="Thang M."/>
            <person name="Chan C."/>
        </authorList>
    </citation>
    <scope>NUCLEOTIDE SEQUENCE [LARGE SCALE GENOMIC DNA]</scope>
</reference>
<evidence type="ECO:0000256" key="6">
    <source>
        <dbReference type="ARBA" id="ARBA00023027"/>
    </source>
</evidence>
<evidence type="ECO:0000256" key="5">
    <source>
        <dbReference type="ARBA" id="ARBA00023002"/>
    </source>
</evidence>
<dbReference type="PRINTS" id="PR00368">
    <property type="entry name" value="FADPNR"/>
</dbReference>
<keyword evidence="5" id="KW-0560">Oxidoreductase</keyword>
<gene>
    <name evidence="10" type="ORF">CCMP2556_LOCUS2541</name>
</gene>
<dbReference type="InterPro" id="IPR023753">
    <property type="entry name" value="FAD/NAD-binding_dom"/>
</dbReference>
<keyword evidence="3" id="KW-0285">Flavoprotein</keyword>
<feature type="domain" description="FAD/NAD(P)-binding" evidence="9">
    <location>
        <begin position="1"/>
        <end position="238"/>
    </location>
</feature>
<evidence type="ECO:0000256" key="1">
    <source>
        <dbReference type="ARBA" id="ARBA00005272"/>
    </source>
</evidence>
<evidence type="ECO:0000313" key="11">
    <source>
        <dbReference type="Proteomes" id="UP001642484"/>
    </source>
</evidence>
<evidence type="ECO:0000259" key="9">
    <source>
        <dbReference type="Pfam" id="PF07992"/>
    </source>
</evidence>
<dbReference type="EC" id="1.6.5.9" evidence="2"/>
<dbReference type="EMBL" id="CAXAMN010000978">
    <property type="protein sequence ID" value="CAK8991652.1"/>
    <property type="molecule type" value="Genomic_DNA"/>
</dbReference>
<keyword evidence="11" id="KW-1185">Reference proteome</keyword>
<feature type="non-terminal residue" evidence="10">
    <location>
        <position position="1"/>
    </location>
</feature>
<dbReference type="PANTHER" id="PTHR43706:SF47">
    <property type="entry name" value="EXTERNAL NADH-UBIQUINONE OXIDOREDUCTASE 1, MITOCHONDRIAL-RELATED"/>
    <property type="match status" value="1"/>
</dbReference>
<dbReference type="Pfam" id="PF07992">
    <property type="entry name" value="Pyr_redox_2"/>
    <property type="match status" value="1"/>
</dbReference>
<dbReference type="InterPro" id="IPR036188">
    <property type="entry name" value="FAD/NAD-bd_sf"/>
</dbReference>
<organism evidence="10 11">
    <name type="scientific">Durusdinium trenchii</name>
    <dbReference type="NCBI Taxonomy" id="1381693"/>
    <lineage>
        <taxon>Eukaryota</taxon>
        <taxon>Sar</taxon>
        <taxon>Alveolata</taxon>
        <taxon>Dinophyceae</taxon>
        <taxon>Suessiales</taxon>
        <taxon>Symbiodiniaceae</taxon>
        <taxon>Durusdinium</taxon>
    </lineage>
</organism>
<dbReference type="InterPro" id="IPR045024">
    <property type="entry name" value="NDH-2"/>
</dbReference>
<accession>A0ABP0HPI6</accession>